<comment type="caution">
    <text evidence="3">The sequence shown here is derived from an EMBL/GenBank/DDBJ whole genome shotgun (WGS) entry which is preliminary data.</text>
</comment>
<accession>A0A017RU43</accession>
<feature type="chain" id="PRO_5039691948" description="Lipoprotein" evidence="2">
    <location>
        <begin position="21"/>
        <end position="92"/>
    </location>
</feature>
<evidence type="ECO:0000256" key="2">
    <source>
        <dbReference type="SAM" id="SignalP"/>
    </source>
</evidence>
<evidence type="ECO:0000256" key="1">
    <source>
        <dbReference type="SAM" id="MobiDB-lite"/>
    </source>
</evidence>
<feature type="signal peptide" evidence="2">
    <location>
        <begin position="1"/>
        <end position="20"/>
    </location>
</feature>
<keyword evidence="4" id="KW-1185">Reference proteome</keyword>
<dbReference type="Proteomes" id="UP000019681">
    <property type="component" value="Unassembled WGS sequence"/>
</dbReference>
<gene>
    <name evidence="3" type="ORF">Q428_10560</name>
</gene>
<evidence type="ECO:0008006" key="5">
    <source>
        <dbReference type="Google" id="ProtNLM"/>
    </source>
</evidence>
<evidence type="ECO:0000313" key="3">
    <source>
        <dbReference type="EMBL" id="EYE87949.1"/>
    </source>
</evidence>
<dbReference type="EMBL" id="AZQP01000033">
    <property type="protein sequence ID" value="EYE87949.1"/>
    <property type="molecule type" value="Genomic_DNA"/>
</dbReference>
<dbReference type="AlphaFoldDB" id="A0A017RU43"/>
<reference evidence="3 4" key="1">
    <citation type="journal article" date="2014" name="Genome Announc.">
        <title>Draft Genome Sequence of Fervidicella metallireducens Strain AeBT, an Iron-Reducing Thermoanaerobe from the Great Artesian Basin.</title>
        <authorList>
            <person name="Patel B.K."/>
        </authorList>
    </citation>
    <scope>NUCLEOTIDE SEQUENCE [LARGE SCALE GENOMIC DNA]</scope>
    <source>
        <strain evidence="3 4">AeB</strain>
    </source>
</reference>
<keyword evidence="2" id="KW-0732">Signal</keyword>
<protein>
    <recommendedName>
        <fullName evidence="5">Lipoprotein</fullName>
    </recommendedName>
</protein>
<feature type="region of interest" description="Disordered" evidence="1">
    <location>
        <begin position="26"/>
        <end position="65"/>
    </location>
</feature>
<sequence length="92" mass="10364">MKRLLSCILLVFMLVQFSGCGNKNLKENSEKNLKTQTSTLKNKSKDNENSKSSIQKQENDEVDKIGDETKALIEDIDNIIDSLDEAESVDKN</sequence>
<name>A0A017RU43_9CLOT</name>
<organism evidence="3 4">
    <name type="scientific">Fervidicella metallireducens AeB</name>
    <dbReference type="NCBI Taxonomy" id="1403537"/>
    <lineage>
        <taxon>Bacteria</taxon>
        <taxon>Bacillati</taxon>
        <taxon>Bacillota</taxon>
        <taxon>Clostridia</taxon>
        <taxon>Eubacteriales</taxon>
        <taxon>Clostridiaceae</taxon>
        <taxon>Fervidicella</taxon>
    </lineage>
</organism>
<dbReference type="STRING" id="1403537.Q428_10560"/>
<proteinExistence type="predicted"/>
<dbReference type="RefSeq" id="WP_035380566.1">
    <property type="nucleotide sequence ID" value="NZ_AZQP01000033.1"/>
</dbReference>
<evidence type="ECO:0000313" key="4">
    <source>
        <dbReference type="Proteomes" id="UP000019681"/>
    </source>
</evidence>